<dbReference type="SMART" id="SM00182">
    <property type="entry name" value="CULLIN"/>
    <property type="match status" value="1"/>
</dbReference>
<evidence type="ECO:0000256" key="4">
    <source>
        <dbReference type="PROSITE-ProRule" id="PRU00330"/>
    </source>
</evidence>
<dbReference type="GO" id="GO:0031625">
    <property type="term" value="F:ubiquitin protein ligase binding"/>
    <property type="evidence" value="ECO:0007669"/>
    <property type="project" value="InterPro"/>
</dbReference>
<dbReference type="Gene3D" id="1.20.1310.10">
    <property type="entry name" value="Cullin Repeats"/>
    <property type="match status" value="4"/>
</dbReference>
<feature type="region of interest" description="Disordered" evidence="6">
    <location>
        <begin position="336"/>
        <end position="358"/>
    </location>
</feature>
<feature type="domain" description="Cullin family profile" evidence="7">
    <location>
        <begin position="425"/>
        <end position="656"/>
    </location>
</feature>
<dbReference type="GO" id="GO:0043161">
    <property type="term" value="P:proteasome-mediated ubiquitin-dependent protein catabolic process"/>
    <property type="evidence" value="ECO:0007669"/>
    <property type="project" value="UniProtKB-ARBA"/>
</dbReference>
<dbReference type="SMART" id="SM00884">
    <property type="entry name" value="Cullin_Nedd8"/>
    <property type="match status" value="1"/>
</dbReference>
<dbReference type="InterPro" id="IPR036317">
    <property type="entry name" value="Cullin_homology_sf"/>
</dbReference>
<dbReference type="GO" id="GO:0000278">
    <property type="term" value="P:mitotic cell cycle"/>
    <property type="evidence" value="ECO:0007669"/>
    <property type="project" value="UniProtKB-ARBA"/>
</dbReference>
<dbReference type="PROSITE" id="PS01256">
    <property type="entry name" value="CULLIN_1"/>
    <property type="match status" value="1"/>
</dbReference>
<keyword evidence="9" id="KW-1185">Reference proteome</keyword>
<evidence type="ECO:0000313" key="9">
    <source>
        <dbReference type="Proteomes" id="UP000218811"/>
    </source>
</evidence>
<keyword evidence="2" id="KW-1017">Isopeptide bond</keyword>
<dbReference type="SUPFAM" id="SSF75632">
    <property type="entry name" value="Cullin homology domain"/>
    <property type="match status" value="1"/>
</dbReference>
<name>A0A2H3JWE0_WOLCO</name>
<dbReference type="Pfam" id="PF00888">
    <property type="entry name" value="Cullin"/>
    <property type="match status" value="1"/>
</dbReference>
<protein>
    <submittedName>
        <fullName evidence="8">Cullin-domain-containing protein</fullName>
    </submittedName>
</protein>
<dbReference type="Pfam" id="PF26557">
    <property type="entry name" value="Cullin_AB"/>
    <property type="match status" value="1"/>
</dbReference>
<dbReference type="OMA" id="MFKDMTI"/>
<keyword evidence="3" id="KW-0832">Ubl conjugation</keyword>
<dbReference type="EMBL" id="KB468124">
    <property type="protein sequence ID" value="PCH42168.1"/>
    <property type="molecule type" value="Genomic_DNA"/>
</dbReference>
<dbReference type="InterPro" id="IPR001373">
    <property type="entry name" value="Cullin_N"/>
</dbReference>
<dbReference type="InterPro" id="IPR059120">
    <property type="entry name" value="Cullin-like_AB"/>
</dbReference>
<organism evidence="8 9">
    <name type="scientific">Wolfiporia cocos (strain MD-104)</name>
    <name type="common">Brown rot fungus</name>
    <dbReference type="NCBI Taxonomy" id="742152"/>
    <lineage>
        <taxon>Eukaryota</taxon>
        <taxon>Fungi</taxon>
        <taxon>Dikarya</taxon>
        <taxon>Basidiomycota</taxon>
        <taxon>Agaricomycotina</taxon>
        <taxon>Agaricomycetes</taxon>
        <taxon>Polyporales</taxon>
        <taxon>Phaeolaceae</taxon>
        <taxon>Wolfiporia</taxon>
    </lineage>
</organism>
<dbReference type="Gene3D" id="3.30.230.130">
    <property type="entry name" value="Cullin, Chain C, Domain 2"/>
    <property type="match status" value="1"/>
</dbReference>
<evidence type="ECO:0000256" key="3">
    <source>
        <dbReference type="ARBA" id="ARBA00022843"/>
    </source>
</evidence>
<dbReference type="SUPFAM" id="SSF74788">
    <property type="entry name" value="Cullin repeat-like"/>
    <property type="match status" value="1"/>
</dbReference>
<dbReference type="SUPFAM" id="SSF46785">
    <property type="entry name" value="Winged helix' DNA-binding domain"/>
    <property type="match status" value="1"/>
</dbReference>
<evidence type="ECO:0000256" key="2">
    <source>
        <dbReference type="ARBA" id="ARBA00022499"/>
    </source>
</evidence>
<dbReference type="PANTHER" id="PTHR11932">
    <property type="entry name" value="CULLIN"/>
    <property type="match status" value="1"/>
</dbReference>
<sequence length="785" mass="89813">MAAPRGRSKVQIRPARRHGPDISIDEIWQKLSHNIVEIQNHNAMKLSYEENHRYAYNMVLYKQGAKLHNGTKDLIVKHLNKLTERVLFPTFPNGREDDLTQRASAGETLLKALRKVWDDHTSGLSKISDVLKYMDKVNEKSAQVPKIWDAGVMLFTEHILRTDIRTPIISAILVQLQTEREGYVINRSAVRGCVDVLSQLDDNEGDNVYKVSVEPEVLRESGVFYNAEGVRLLETCDASTFLARVEGRFEQEESRVNHYLHSSTHPLLRRILEDALLRPHLSAILSKPNSGLEAMIDLHKVDDLRRLYRLFAMVNEGIPTLKRALRESILRRGKDTNLASTSSSGELEGQPADEMDASAQAKRKGKARAPNIGSQTLSYALKWVQDVLDLKDRFNTFLDVAFQKDREIESSMTEAFETFINLNQKAPEFISLFIDDNLKKGLKGKSEEEVDIILDKTIVVFRYITDKDIFERYYKNHLAKRLLLGRSISDDAERSMLAKLKVECGTHYTQKLEGMFHDMKLSADTMQAYRAHLAKTTAPELDIAVTVMTSTFWPMSHAAAPCNFPDQLIRSSKSFEQFYLSRHSGRRLTWQPSLGNADVRVRFNSRAHDLNVSTFALVILLLFEDATAGDSLTYEYIRDMTAISEAELQRNLQSLACAKYKILKKHPAGREVNPGDSFSFNADFSAPLQKIKISTVSNRVESMEERKETQDRIDEDRKYQIEACIVRIMKDRKHMTHQALVSSVVQQLGNRFHPDPNTIKQRIEGLIEREYLERCEDKKSYNYLA</sequence>
<dbReference type="OrthoDB" id="27073at2759"/>
<dbReference type="AlphaFoldDB" id="A0A2H3JWE0"/>
<dbReference type="Pfam" id="PF10557">
    <property type="entry name" value="Cullin_Nedd8"/>
    <property type="match status" value="1"/>
</dbReference>
<dbReference type="InterPro" id="IPR016158">
    <property type="entry name" value="Cullin_homology"/>
</dbReference>
<reference evidence="8 9" key="1">
    <citation type="journal article" date="2012" name="Science">
        <title>The Paleozoic origin of enzymatic lignin decomposition reconstructed from 31 fungal genomes.</title>
        <authorList>
            <person name="Floudas D."/>
            <person name="Binder M."/>
            <person name="Riley R."/>
            <person name="Barry K."/>
            <person name="Blanchette R.A."/>
            <person name="Henrissat B."/>
            <person name="Martinez A.T."/>
            <person name="Otillar R."/>
            <person name="Spatafora J.W."/>
            <person name="Yadav J.S."/>
            <person name="Aerts A."/>
            <person name="Benoit I."/>
            <person name="Boyd A."/>
            <person name="Carlson A."/>
            <person name="Copeland A."/>
            <person name="Coutinho P.M."/>
            <person name="de Vries R.P."/>
            <person name="Ferreira P."/>
            <person name="Findley K."/>
            <person name="Foster B."/>
            <person name="Gaskell J."/>
            <person name="Glotzer D."/>
            <person name="Gorecki P."/>
            <person name="Heitman J."/>
            <person name="Hesse C."/>
            <person name="Hori C."/>
            <person name="Igarashi K."/>
            <person name="Jurgens J.A."/>
            <person name="Kallen N."/>
            <person name="Kersten P."/>
            <person name="Kohler A."/>
            <person name="Kuees U."/>
            <person name="Kumar T.K.A."/>
            <person name="Kuo A."/>
            <person name="LaButti K."/>
            <person name="Larrondo L.F."/>
            <person name="Lindquist E."/>
            <person name="Ling A."/>
            <person name="Lombard V."/>
            <person name="Lucas S."/>
            <person name="Lundell T."/>
            <person name="Martin R."/>
            <person name="McLaughlin D.J."/>
            <person name="Morgenstern I."/>
            <person name="Morin E."/>
            <person name="Murat C."/>
            <person name="Nagy L.G."/>
            <person name="Nolan M."/>
            <person name="Ohm R.A."/>
            <person name="Patyshakuliyeva A."/>
            <person name="Rokas A."/>
            <person name="Ruiz-Duenas F.J."/>
            <person name="Sabat G."/>
            <person name="Salamov A."/>
            <person name="Samejima M."/>
            <person name="Schmutz J."/>
            <person name="Slot J.C."/>
            <person name="St John F."/>
            <person name="Stenlid J."/>
            <person name="Sun H."/>
            <person name="Sun S."/>
            <person name="Syed K."/>
            <person name="Tsang A."/>
            <person name="Wiebenga A."/>
            <person name="Young D."/>
            <person name="Pisabarro A."/>
            <person name="Eastwood D.C."/>
            <person name="Martin F."/>
            <person name="Cullen D."/>
            <person name="Grigoriev I.V."/>
            <person name="Hibbett D.S."/>
        </authorList>
    </citation>
    <scope>NUCLEOTIDE SEQUENCE [LARGE SCALE GENOMIC DNA]</scope>
    <source>
        <strain evidence="8 9">MD-104</strain>
    </source>
</reference>
<dbReference type="PROSITE" id="PS50069">
    <property type="entry name" value="CULLIN_2"/>
    <property type="match status" value="1"/>
</dbReference>
<dbReference type="FunFam" id="1.10.10.10:FF:000091">
    <property type="entry name" value="Cullin 3"/>
    <property type="match status" value="1"/>
</dbReference>
<dbReference type="GO" id="GO:0031461">
    <property type="term" value="C:cullin-RING ubiquitin ligase complex"/>
    <property type="evidence" value="ECO:0007669"/>
    <property type="project" value="InterPro"/>
</dbReference>
<dbReference type="GO" id="GO:0006915">
    <property type="term" value="P:apoptotic process"/>
    <property type="evidence" value="ECO:0007669"/>
    <property type="project" value="UniProtKB-ARBA"/>
</dbReference>
<dbReference type="InterPro" id="IPR016157">
    <property type="entry name" value="Cullin_CS"/>
</dbReference>
<dbReference type="Proteomes" id="UP000218811">
    <property type="component" value="Unassembled WGS sequence"/>
</dbReference>
<dbReference type="FunFam" id="1.20.1310.10:FF:000001">
    <property type="entry name" value="Cullin 3"/>
    <property type="match status" value="1"/>
</dbReference>
<accession>A0A2H3JWE0</accession>
<evidence type="ECO:0000313" key="8">
    <source>
        <dbReference type="EMBL" id="PCH42168.1"/>
    </source>
</evidence>
<dbReference type="InterPro" id="IPR045093">
    <property type="entry name" value="Cullin"/>
</dbReference>
<comment type="similarity">
    <text evidence="1 4 5">Belongs to the cullin family.</text>
</comment>
<dbReference type="GO" id="GO:0010468">
    <property type="term" value="P:regulation of gene expression"/>
    <property type="evidence" value="ECO:0007669"/>
    <property type="project" value="UniProtKB-ARBA"/>
</dbReference>
<dbReference type="FunFam" id="1.20.1310.10:FF:000002">
    <property type="entry name" value="cullin-3 isoform X1"/>
    <property type="match status" value="1"/>
</dbReference>
<evidence type="ECO:0000256" key="6">
    <source>
        <dbReference type="SAM" id="MobiDB-lite"/>
    </source>
</evidence>
<dbReference type="GO" id="GO:0005737">
    <property type="term" value="C:cytoplasm"/>
    <property type="evidence" value="ECO:0007669"/>
    <property type="project" value="UniProtKB-ARBA"/>
</dbReference>
<dbReference type="GO" id="GO:0006950">
    <property type="term" value="P:response to stress"/>
    <property type="evidence" value="ECO:0007669"/>
    <property type="project" value="UniProtKB-ARBA"/>
</dbReference>
<dbReference type="GO" id="GO:0007165">
    <property type="term" value="P:signal transduction"/>
    <property type="evidence" value="ECO:0007669"/>
    <property type="project" value="UniProtKB-ARBA"/>
</dbReference>
<dbReference type="GO" id="GO:0080090">
    <property type="term" value="P:regulation of primary metabolic process"/>
    <property type="evidence" value="ECO:0007669"/>
    <property type="project" value="UniProtKB-ARBA"/>
</dbReference>
<proteinExistence type="inferred from homology"/>
<evidence type="ECO:0000259" key="7">
    <source>
        <dbReference type="PROSITE" id="PS50069"/>
    </source>
</evidence>
<dbReference type="Gene3D" id="1.10.10.10">
    <property type="entry name" value="Winged helix-like DNA-binding domain superfamily/Winged helix DNA-binding domain"/>
    <property type="match status" value="1"/>
</dbReference>
<evidence type="ECO:0000256" key="5">
    <source>
        <dbReference type="RuleBase" id="RU003829"/>
    </source>
</evidence>
<dbReference type="InterPro" id="IPR019559">
    <property type="entry name" value="Cullin_neddylation_domain"/>
</dbReference>
<evidence type="ECO:0000256" key="1">
    <source>
        <dbReference type="ARBA" id="ARBA00006019"/>
    </source>
</evidence>
<dbReference type="InterPro" id="IPR036390">
    <property type="entry name" value="WH_DNA-bd_sf"/>
</dbReference>
<dbReference type="STRING" id="742152.A0A2H3JWE0"/>
<dbReference type="InterPro" id="IPR016159">
    <property type="entry name" value="Cullin_repeat-like_dom_sf"/>
</dbReference>
<dbReference type="InterPro" id="IPR036388">
    <property type="entry name" value="WH-like_DNA-bd_sf"/>
</dbReference>
<gene>
    <name evidence="8" type="ORF">WOLCODRAFT_137740</name>
</gene>